<proteinExistence type="predicted"/>
<dbReference type="Pfam" id="PF13810">
    <property type="entry name" value="DUF4185"/>
    <property type="match status" value="1"/>
</dbReference>
<dbReference type="Proteomes" id="UP000054007">
    <property type="component" value="Unassembled WGS sequence"/>
</dbReference>
<organism evidence="3 4">
    <name type="scientific">Cylindrobasidium torrendii FP15055 ss-10</name>
    <dbReference type="NCBI Taxonomy" id="1314674"/>
    <lineage>
        <taxon>Eukaryota</taxon>
        <taxon>Fungi</taxon>
        <taxon>Dikarya</taxon>
        <taxon>Basidiomycota</taxon>
        <taxon>Agaricomycotina</taxon>
        <taxon>Agaricomycetes</taxon>
        <taxon>Agaricomycetidae</taxon>
        <taxon>Agaricales</taxon>
        <taxon>Marasmiineae</taxon>
        <taxon>Physalacriaceae</taxon>
        <taxon>Cylindrobasidium</taxon>
    </lineage>
</organism>
<reference evidence="3 4" key="1">
    <citation type="journal article" date="2015" name="Fungal Genet. Biol.">
        <title>Evolution of novel wood decay mechanisms in Agaricales revealed by the genome sequences of Fistulina hepatica and Cylindrobasidium torrendii.</title>
        <authorList>
            <person name="Floudas D."/>
            <person name="Held B.W."/>
            <person name="Riley R."/>
            <person name="Nagy L.G."/>
            <person name="Koehler G."/>
            <person name="Ransdell A.S."/>
            <person name="Younus H."/>
            <person name="Chow J."/>
            <person name="Chiniquy J."/>
            <person name="Lipzen A."/>
            <person name="Tritt A."/>
            <person name="Sun H."/>
            <person name="Haridas S."/>
            <person name="LaButti K."/>
            <person name="Ohm R.A."/>
            <person name="Kues U."/>
            <person name="Blanchette R.A."/>
            <person name="Grigoriev I.V."/>
            <person name="Minto R.E."/>
            <person name="Hibbett D.S."/>
        </authorList>
    </citation>
    <scope>NUCLEOTIDE SEQUENCE [LARGE SCALE GENOMIC DNA]</scope>
    <source>
        <strain evidence="3 4">FP15055 ss-10</strain>
    </source>
</reference>
<dbReference type="AlphaFoldDB" id="A0A0D7BJT2"/>
<evidence type="ECO:0000259" key="2">
    <source>
        <dbReference type="Pfam" id="PF13810"/>
    </source>
</evidence>
<keyword evidence="4" id="KW-1185">Reference proteome</keyword>
<dbReference type="STRING" id="1314674.A0A0D7BJT2"/>
<gene>
    <name evidence="3" type="ORF">CYLTODRAFT_442392</name>
</gene>
<feature type="signal peptide" evidence="1">
    <location>
        <begin position="1"/>
        <end position="17"/>
    </location>
</feature>
<accession>A0A0D7BJT2</accession>
<keyword evidence="1" id="KW-0732">Signal</keyword>
<name>A0A0D7BJT2_9AGAR</name>
<sequence>MPVILLLSFVSLVSTSALRAVSTPTFNVTELGQATDPDFPYVYRDGGVGGTINGKNIIVFSDTTTTDADGNMRYFTSNTAAFFDTTAPTQLTDFGNDGIPNLAIPFTASETAYTDEHFPVDGSRVACWPGSSITHVGDGSSGIAIYSMSIIDNTGSATEIYPTLATVTASDDGPAITRTVPQLIFPSGATSYGTFASVKNPDDNRLYLFGKTDTGLLMARVNEDKVADVSQYQYYSGASAGWTSTPPSTTNPDAYVLKALYSSGDIFYSSYLNTWIFIYFNGYADSTFYVRYTVDGSLEGEWSDEQVLYKTTPSTSVYNYGAHAFSAQDASGQSLVLSWTESGTTIKMARVQIGKE</sequence>
<dbReference type="EMBL" id="KN880477">
    <property type="protein sequence ID" value="KIY69871.1"/>
    <property type="molecule type" value="Genomic_DNA"/>
</dbReference>
<feature type="domain" description="DUF4185" evidence="2">
    <location>
        <begin position="53"/>
        <end position="318"/>
    </location>
</feature>
<evidence type="ECO:0000313" key="4">
    <source>
        <dbReference type="Proteomes" id="UP000054007"/>
    </source>
</evidence>
<evidence type="ECO:0000256" key="1">
    <source>
        <dbReference type="SAM" id="SignalP"/>
    </source>
</evidence>
<feature type="chain" id="PRO_5002317361" description="DUF4185 domain-containing protein" evidence="1">
    <location>
        <begin position="18"/>
        <end position="356"/>
    </location>
</feature>
<protein>
    <recommendedName>
        <fullName evidence="2">DUF4185 domain-containing protein</fullName>
    </recommendedName>
</protein>
<dbReference type="InterPro" id="IPR025442">
    <property type="entry name" value="DUF4185"/>
</dbReference>
<dbReference type="OrthoDB" id="2583188at2759"/>
<evidence type="ECO:0000313" key="3">
    <source>
        <dbReference type="EMBL" id="KIY69871.1"/>
    </source>
</evidence>